<keyword evidence="6" id="KW-1185">Reference proteome</keyword>
<evidence type="ECO:0000256" key="2">
    <source>
        <dbReference type="ARBA" id="ARBA00023125"/>
    </source>
</evidence>
<comment type="caution">
    <text evidence="5">The sequence shown here is derived from an EMBL/GenBank/DDBJ whole genome shotgun (WGS) entry which is preliminary data.</text>
</comment>
<name>A0A931BE84_9BACT</name>
<evidence type="ECO:0000259" key="4">
    <source>
        <dbReference type="PROSITE" id="PS51118"/>
    </source>
</evidence>
<dbReference type="GO" id="GO:0003677">
    <property type="term" value="F:DNA binding"/>
    <property type="evidence" value="ECO:0007669"/>
    <property type="project" value="UniProtKB-KW"/>
</dbReference>
<dbReference type="Gene3D" id="1.10.10.10">
    <property type="entry name" value="Winged helix-like DNA-binding domain superfamily/Winged helix DNA-binding domain"/>
    <property type="match status" value="1"/>
</dbReference>
<dbReference type="RefSeq" id="WP_196286140.1">
    <property type="nucleotide sequence ID" value="NZ_JADQDP010000002.1"/>
</dbReference>
<keyword evidence="1" id="KW-0805">Transcription regulation</keyword>
<organism evidence="5 6">
    <name type="scientific">Hymenobacter properus</name>
    <dbReference type="NCBI Taxonomy" id="2791026"/>
    <lineage>
        <taxon>Bacteria</taxon>
        <taxon>Pseudomonadati</taxon>
        <taxon>Bacteroidota</taxon>
        <taxon>Cytophagia</taxon>
        <taxon>Cytophagales</taxon>
        <taxon>Hymenobacteraceae</taxon>
        <taxon>Hymenobacter</taxon>
    </lineage>
</organism>
<proteinExistence type="predicted"/>
<dbReference type="PANTHER" id="PTHR33204">
    <property type="entry name" value="TRANSCRIPTIONAL REGULATOR, MARR FAMILY"/>
    <property type="match status" value="1"/>
</dbReference>
<dbReference type="SUPFAM" id="SSF46785">
    <property type="entry name" value="Winged helix' DNA-binding domain"/>
    <property type="match status" value="1"/>
</dbReference>
<dbReference type="PROSITE" id="PS51118">
    <property type="entry name" value="HTH_HXLR"/>
    <property type="match status" value="1"/>
</dbReference>
<dbReference type="InterPro" id="IPR036388">
    <property type="entry name" value="WH-like_DNA-bd_sf"/>
</dbReference>
<dbReference type="InterPro" id="IPR036390">
    <property type="entry name" value="WH_DNA-bd_sf"/>
</dbReference>
<dbReference type="PANTHER" id="PTHR33204:SF18">
    <property type="entry name" value="TRANSCRIPTIONAL REGULATORY PROTEIN"/>
    <property type="match status" value="1"/>
</dbReference>
<keyword evidence="2" id="KW-0238">DNA-binding</keyword>
<dbReference type="EMBL" id="JADQDP010000002">
    <property type="protein sequence ID" value="MBF9141799.1"/>
    <property type="molecule type" value="Genomic_DNA"/>
</dbReference>
<sequence length="107" mass="11993">MNTIPRDTAHCPVRKAMNLIGSKWKVLLLENLRDGRKRDGELKRLLPDISEKVLIQELKDLVASGLLTKHAYPEIPPRVEYELTDSGQQALPIVDSLVAFGKQHLAA</sequence>
<reference evidence="5 6" key="1">
    <citation type="submission" date="2020-11" db="EMBL/GenBank/DDBJ databases">
        <authorList>
            <person name="Kim M.K."/>
        </authorList>
    </citation>
    <scope>NUCLEOTIDE SEQUENCE [LARGE SCALE GENOMIC DNA]</scope>
    <source>
        <strain evidence="5 6">BT439</strain>
    </source>
</reference>
<evidence type="ECO:0000313" key="5">
    <source>
        <dbReference type="EMBL" id="MBF9141799.1"/>
    </source>
</evidence>
<dbReference type="Pfam" id="PF01638">
    <property type="entry name" value="HxlR"/>
    <property type="match status" value="1"/>
</dbReference>
<dbReference type="Proteomes" id="UP000645610">
    <property type="component" value="Unassembled WGS sequence"/>
</dbReference>
<feature type="domain" description="HTH hxlR-type" evidence="4">
    <location>
        <begin position="11"/>
        <end position="107"/>
    </location>
</feature>
<gene>
    <name evidence="5" type="ORF">I2I01_09155</name>
</gene>
<dbReference type="AlphaFoldDB" id="A0A931BE84"/>
<evidence type="ECO:0000256" key="3">
    <source>
        <dbReference type="ARBA" id="ARBA00023163"/>
    </source>
</evidence>
<protein>
    <submittedName>
        <fullName evidence="5">Helix-turn-helix transcriptional regulator</fullName>
    </submittedName>
</protein>
<keyword evidence="3" id="KW-0804">Transcription</keyword>
<dbReference type="InterPro" id="IPR002577">
    <property type="entry name" value="HTH_HxlR"/>
</dbReference>
<evidence type="ECO:0000256" key="1">
    <source>
        <dbReference type="ARBA" id="ARBA00023015"/>
    </source>
</evidence>
<accession>A0A931BE84</accession>
<evidence type="ECO:0000313" key="6">
    <source>
        <dbReference type="Proteomes" id="UP000645610"/>
    </source>
</evidence>